<dbReference type="Proteomes" id="UP001215598">
    <property type="component" value="Unassembled WGS sequence"/>
</dbReference>
<evidence type="ECO:0000313" key="2">
    <source>
        <dbReference type="Proteomes" id="UP001215598"/>
    </source>
</evidence>
<organism evidence="1 2">
    <name type="scientific">Mycena metata</name>
    <dbReference type="NCBI Taxonomy" id="1033252"/>
    <lineage>
        <taxon>Eukaryota</taxon>
        <taxon>Fungi</taxon>
        <taxon>Dikarya</taxon>
        <taxon>Basidiomycota</taxon>
        <taxon>Agaricomycotina</taxon>
        <taxon>Agaricomycetes</taxon>
        <taxon>Agaricomycetidae</taxon>
        <taxon>Agaricales</taxon>
        <taxon>Marasmiineae</taxon>
        <taxon>Mycenaceae</taxon>
        <taxon>Mycena</taxon>
    </lineage>
</organism>
<gene>
    <name evidence="1" type="ORF">B0H16DRAFT_1693425</name>
</gene>
<comment type="caution">
    <text evidence="1">The sequence shown here is derived from an EMBL/GenBank/DDBJ whole genome shotgun (WGS) entry which is preliminary data.</text>
</comment>
<accession>A0AAD7IHY5</accession>
<keyword evidence="2" id="KW-1185">Reference proteome</keyword>
<name>A0AAD7IHY5_9AGAR</name>
<evidence type="ECO:0000313" key="1">
    <source>
        <dbReference type="EMBL" id="KAJ7743567.1"/>
    </source>
</evidence>
<dbReference type="EMBL" id="JARKIB010000090">
    <property type="protein sequence ID" value="KAJ7743567.1"/>
    <property type="molecule type" value="Genomic_DNA"/>
</dbReference>
<dbReference type="AlphaFoldDB" id="A0AAD7IHY5"/>
<sequence length="142" mass="15538">MDYGEQPRRMVVTLCGAMGHGTVLVQKTRSPRERGVKQGVGDTSVAADRHTAHERLQTNVVRHVRGIDMPRPAPHLYTKEKHLENYGEHLGVSGGEEPTGLAAGGWKQEENPMYCRVIHQILAAKEYTEDGGERAAGRGVSG</sequence>
<protein>
    <submittedName>
        <fullName evidence="1">Uncharacterized protein</fullName>
    </submittedName>
</protein>
<reference evidence="1" key="1">
    <citation type="submission" date="2023-03" db="EMBL/GenBank/DDBJ databases">
        <title>Massive genome expansion in bonnet fungi (Mycena s.s.) driven by repeated elements and novel gene families across ecological guilds.</title>
        <authorList>
            <consortium name="Lawrence Berkeley National Laboratory"/>
            <person name="Harder C.B."/>
            <person name="Miyauchi S."/>
            <person name="Viragh M."/>
            <person name="Kuo A."/>
            <person name="Thoen E."/>
            <person name="Andreopoulos B."/>
            <person name="Lu D."/>
            <person name="Skrede I."/>
            <person name="Drula E."/>
            <person name="Henrissat B."/>
            <person name="Morin E."/>
            <person name="Kohler A."/>
            <person name="Barry K."/>
            <person name="LaButti K."/>
            <person name="Morin E."/>
            <person name="Salamov A."/>
            <person name="Lipzen A."/>
            <person name="Mereny Z."/>
            <person name="Hegedus B."/>
            <person name="Baldrian P."/>
            <person name="Stursova M."/>
            <person name="Weitz H."/>
            <person name="Taylor A."/>
            <person name="Grigoriev I.V."/>
            <person name="Nagy L.G."/>
            <person name="Martin F."/>
            <person name="Kauserud H."/>
        </authorList>
    </citation>
    <scope>NUCLEOTIDE SEQUENCE</scope>
    <source>
        <strain evidence="1">CBHHK182m</strain>
    </source>
</reference>
<proteinExistence type="predicted"/>